<organism evidence="2">
    <name type="scientific">Selaginella moellendorffii</name>
    <name type="common">Spikemoss</name>
    <dbReference type="NCBI Taxonomy" id="88036"/>
    <lineage>
        <taxon>Eukaryota</taxon>
        <taxon>Viridiplantae</taxon>
        <taxon>Streptophyta</taxon>
        <taxon>Embryophyta</taxon>
        <taxon>Tracheophyta</taxon>
        <taxon>Lycopodiopsida</taxon>
        <taxon>Selaginellales</taxon>
        <taxon>Selaginellaceae</taxon>
        <taxon>Selaginella</taxon>
    </lineage>
</organism>
<dbReference type="Gramene" id="EFJ12081">
    <property type="protein sequence ID" value="EFJ12081"/>
    <property type="gene ID" value="SELMODRAFT_425651"/>
</dbReference>
<dbReference type="Proteomes" id="UP000001514">
    <property type="component" value="Unassembled WGS sequence"/>
</dbReference>
<accession>D8STT5</accession>
<dbReference type="KEGG" id="smo:SELMODRAFT_425651"/>
<dbReference type="HOGENOM" id="CLU_020954_2_0_1"/>
<evidence type="ECO:0000313" key="2">
    <source>
        <dbReference type="Proteomes" id="UP000001514"/>
    </source>
</evidence>
<protein>
    <submittedName>
        <fullName evidence="1">Uncharacterized protein</fullName>
    </submittedName>
</protein>
<evidence type="ECO:0000313" key="1">
    <source>
        <dbReference type="EMBL" id="EFJ12081.1"/>
    </source>
</evidence>
<sequence length="764" mass="86115">MNTQIDVGVIEAVATGAPKAAGTGGGVLASDVGSGGGVVLSVAEAARGEVDEPVEDVIGSVVGGASGGEGLCMHNSDTILNDRVQDTIIQAQEWTVSKVLQKMAWNGPHRFLVPLCRLVQTNWVHSAYDINMAIYSLFAEVGFGSTTGTFIVSPTFPRTIRIESVTTKLEEKWDPIWLRKSLTLVKPMTREHTLKLNMACHKINMLNQFAFQAHTLVYDIEHLLFIGMLSLEEVQMLYNREVFEAIRVKLAARKGQEFCCLGKGTGKAPEELIYNISKSKISFAKQSVCLEVLNTWLRNNKKHYKIRMEKVIREKAYIFQSIAAGEEMLQVWDEKFLSSTHTGNGWLPCGGMSLAEFKNQLGLPFLARRMVYRYLKYCPGAPVYTTSVLQKLLNRGKKLGIYEPEFYCPCTHERELCPWYLELMEQMLTLDFELDLYLECHPEALSNCDNDIVEVQQLNLGVHTQKTIQEMSNPNTVELEEIVQEIPAQEIPVPAPRNPRRGRHEALHENVVESSHQSFRQTKTFFPSLPTATDDDLEELSSIAMHKQVCPLSPTASVGEVAVLIGDYTQLLDATSRELYILDRWIHGLGQLTPYGKIDFIFFNLPNGMALPQGDTPSWNVLQAQHISQSLKVASSFMTYKGVVVMILPRSLMWEGLLAHLADNDDGFVEFPSGCLLSSMAVDTKGTSRQTRKIYSWNYHALCHIGNRRLHLSHTVFQSTRLILMIWMIIWTEVNSTYLFMLNTKRLVHVEPIIYMSLWNTLNT</sequence>
<dbReference type="AlphaFoldDB" id="D8STT5"/>
<reference evidence="1 2" key="1">
    <citation type="journal article" date="2011" name="Science">
        <title>The Selaginella genome identifies genetic changes associated with the evolution of vascular plants.</title>
        <authorList>
            <person name="Banks J.A."/>
            <person name="Nishiyama T."/>
            <person name="Hasebe M."/>
            <person name="Bowman J.L."/>
            <person name="Gribskov M."/>
            <person name="dePamphilis C."/>
            <person name="Albert V.A."/>
            <person name="Aono N."/>
            <person name="Aoyama T."/>
            <person name="Ambrose B.A."/>
            <person name="Ashton N.W."/>
            <person name="Axtell M.J."/>
            <person name="Barker E."/>
            <person name="Barker M.S."/>
            <person name="Bennetzen J.L."/>
            <person name="Bonawitz N.D."/>
            <person name="Chapple C."/>
            <person name="Cheng C."/>
            <person name="Correa L.G."/>
            <person name="Dacre M."/>
            <person name="DeBarry J."/>
            <person name="Dreyer I."/>
            <person name="Elias M."/>
            <person name="Engstrom E.M."/>
            <person name="Estelle M."/>
            <person name="Feng L."/>
            <person name="Finet C."/>
            <person name="Floyd S.K."/>
            <person name="Frommer W.B."/>
            <person name="Fujita T."/>
            <person name="Gramzow L."/>
            <person name="Gutensohn M."/>
            <person name="Harholt J."/>
            <person name="Hattori M."/>
            <person name="Heyl A."/>
            <person name="Hirai T."/>
            <person name="Hiwatashi Y."/>
            <person name="Ishikawa M."/>
            <person name="Iwata M."/>
            <person name="Karol K.G."/>
            <person name="Koehler B."/>
            <person name="Kolukisaoglu U."/>
            <person name="Kubo M."/>
            <person name="Kurata T."/>
            <person name="Lalonde S."/>
            <person name="Li K."/>
            <person name="Li Y."/>
            <person name="Litt A."/>
            <person name="Lyons E."/>
            <person name="Manning G."/>
            <person name="Maruyama T."/>
            <person name="Michael T.P."/>
            <person name="Mikami K."/>
            <person name="Miyazaki S."/>
            <person name="Morinaga S."/>
            <person name="Murata T."/>
            <person name="Mueller-Roeber B."/>
            <person name="Nelson D.R."/>
            <person name="Obara M."/>
            <person name="Oguri Y."/>
            <person name="Olmstead R.G."/>
            <person name="Onodera N."/>
            <person name="Petersen B.L."/>
            <person name="Pils B."/>
            <person name="Prigge M."/>
            <person name="Rensing S.A."/>
            <person name="Riano-Pachon D.M."/>
            <person name="Roberts A.W."/>
            <person name="Sato Y."/>
            <person name="Scheller H.V."/>
            <person name="Schulz B."/>
            <person name="Schulz C."/>
            <person name="Shakirov E.V."/>
            <person name="Shibagaki N."/>
            <person name="Shinohara N."/>
            <person name="Shippen D.E."/>
            <person name="Soerensen I."/>
            <person name="Sotooka R."/>
            <person name="Sugimoto N."/>
            <person name="Sugita M."/>
            <person name="Sumikawa N."/>
            <person name="Tanurdzic M."/>
            <person name="Theissen G."/>
            <person name="Ulvskov P."/>
            <person name="Wakazuki S."/>
            <person name="Weng J.K."/>
            <person name="Willats W.W."/>
            <person name="Wipf D."/>
            <person name="Wolf P.G."/>
            <person name="Yang L."/>
            <person name="Zimmer A.D."/>
            <person name="Zhu Q."/>
            <person name="Mitros T."/>
            <person name="Hellsten U."/>
            <person name="Loque D."/>
            <person name="Otillar R."/>
            <person name="Salamov A."/>
            <person name="Schmutz J."/>
            <person name="Shapiro H."/>
            <person name="Lindquist E."/>
            <person name="Lucas S."/>
            <person name="Rokhsar D."/>
            <person name="Grigoriev I.V."/>
        </authorList>
    </citation>
    <scope>NUCLEOTIDE SEQUENCE [LARGE SCALE GENOMIC DNA]</scope>
</reference>
<gene>
    <name evidence="1" type="ORF">SELMODRAFT_425651</name>
</gene>
<name>D8STT5_SELML</name>
<proteinExistence type="predicted"/>
<keyword evidence="2" id="KW-1185">Reference proteome</keyword>
<dbReference type="InParanoid" id="D8STT5"/>
<dbReference type="EMBL" id="GL377641">
    <property type="protein sequence ID" value="EFJ12081.1"/>
    <property type="molecule type" value="Genomic_DNA"/>
</dbReference>